<evidence type="ECO:0000259" key="1">
    <source>
        <dbReference type="Pfam" id="PF13349"/>
    </source>
</evidence>
<evidence type="ECO:0000313" key="3">
    <source>
        <dbReference type="Proteomes" id="UP001165135"/>
    </source>
</evidence>
<gene>
    <name evidence="2" type="ORF">Airi01_082110</name>
</gene>
<dbReference type="InterPro" id="IPR025164">
    <property type="entry name" value="Toastrack_DUF4097"/>
</dbReference>
<comment type="caution">
    <text evidence="2">The sequence shown here is derived from an EMBL/GenBank/DDBJ whole genome shotgun (WGS) entry which is preliminary data.</text>
</comment>
<dbReference type="Proteomes" id="UP001165135">
    <property type="component" value="Unassembled WGS sequence"/>
</dbReference>
<dbReference type="Pfam" id="PF13349">
    <property type="entry name" value="DUF4097"/>
    <property type="match status" value="1"/>
</dbReference>
<accession>A0A9W6VUA4</accession>
<proteinExistence type="predicted"/>
<reference evidence="2" key="1">
    <citation type="submission" date="2023-03" db="EMBL/GenBank/DDBJ databases">
        <title>Actinoallomurus iriomotensis NBRC 103681.</title>
        <authorList>
            <person name="Ichikawa N."/>
            <person name="Sato H."/>
            <person name="Tonouchi N."/>
        </authorList>
    </citation>
    <scope>NUCLEOTIDE SEQUENCE</scope>
    <source>
        <strain evidence="2">NBRC 103681</strain>
    </source>
</reference>
<sequence length="233" mass="24171">MRCQKQHGTEEHTMQKFDTPHPITAVLNIPAGRVQLIAADRADTTVEVLPANPAKSRDVKAAEQTTAEYADGVLRIQVPAKNQYLGPSGSIEVTVKLPAGSHVQATAASTELRTVGRLGDVTFEGAYRQIKLDETANLHLTATDGDIQVGRLGGSAQITTARGDITITEATGGKVTLQTQSGDITIGAAAGVSAALDAGTSHGRVTNTLKNDGTAGLDIHATTTQGDITARGL</sequence>
<feature type="domain" description="DUF4097" evidence="1">
    <location>
        <begin position="34"/>
        <end position="230"/>
    </location>
</feature>
<dbReference type="AlphaFoldDB" id="A0A9W6VUA4"/>
<protein>
    <recommendedName>
        <fullName evidence="1">DUF4097 domain-containing protein</fullName>
    </recommendedName>
</protein>
<dbReference type="EMBL" id="BSTJ01000013">
    <property type="protein sequence ID" value="GLY79944.1"/>
    <property type="molecule type" value="Genomic_DNA"/>
</dbReference>
<name>A0A9W6VUA4_9ACTN</name>
<organism evidence="2 3">
    <name type="scientific">Actinoallomurus iriomotensis</name>
    <dbReference type="NCBI Taxonomy" id="478107"/>
    <lineage>
        <taxon>Bacteria</taxon>
        <taxon>Bacillati</taxon>
        <taxon>Actinomycetota</taxon>
        <taxon>Actinomycetes</taxon>
        <taxon>Streptosporangiales</taxon>
        <taxon>Thermomonosporaceae</taxon>
        <taxon>Actinoallomurus</taxon>
    </lineage>
</organism>
<evidence type="ECO:0000313" key="2">
    <source>
        <dbReference type="EMBL" id="GLY79944.1"/>
    </source>
</evidence>